<evidence type="ECO:0000256" key="1">
    <source>
        <dbReference type="SAM" id="MobiDB-lite"/>
    </source>
</evidence>
<feature type="transmembrane region" description="Helical" evidence="2">
    <location>
        <begin position="107"/>
        <end position="129"/>
    </location>
</feature>
<keyword evidence="2" id="KW-0812">Transmembrane</keyword>
<proteinExistence type="predicted"/>
<name>A0A543I5P2_9MICO</name>
<feature type="region of interest" description="Disordered" evidence="1">
    <location>
        <begin position="29"/>
        <end position="51"/>
    </location>
</feature>
<reference evidence="3 4" key="1">
    <citation type="submission" date="2019-06" db="EMBL/GenBank/DDBJ databases">
        <title>Sequencing the genomes of 1000 actinobacteria strains.</title>
        <authorList>
            <person name="Klenk H.-P."/>
        </authorList>
    </citation>
    <scope>NUCLEOTIDE SEQUENCE [LARGE SCALE GENOMIC DNA]</scope>
    <source>
        <strain evidence="3 4">DSM 18031</strain>
    </source>
</reference>
<keyword evidence="2" id="KW-1133">Transmembrane helix</keyword>
<accession>A0A543I5P2</accession>
<evidence type="ECO:0000256" key="2">
    <source>
        <dbReference type="SAM" id="Phobius"/>
    </source>
</evidence>
<keyword evidence="4" id="KW-1185">Reference proteome</keyword>
<dbReference type="AlphaFoldDB" id="A0A543I5P2"/>
<organism evidence="3 4">
    <name type="scientific">Klugiella xanthotipulae</name>
    <dbReference type="NCBI Taxonomy" id="244735"/>
    <lineage>
        <taxon>Bacteria</taxon>
        <taxon>Bacillati</taxon>
        <taxon>Actinomycetota</taxon>
        <taxon>Actinomycetes</taxon>
        <taxon>Micrococcales</taxon>
        <taxon>Microbacteriaceae</taxon>
        <taxon>Klugiella</taxon>
    </lineage>
</organism>
<comment type="caution">
    <text evidence="3">The sequence shown here is derived from an EMBL/GenBank/DDBJ whole genome shotgun (WGS) entry which is preliminary data.</text>
</comment>
<feature type="transmembrane region" description="Helical" evidence="2">
    <location>
        <begin position="136"/>
        <end position="158"/>
    </location>
</feature>
<sequence length="160" mass="16698">MRWFRIRGGTGALAAPGLWPRPRYAERMNVPAADPSGPSTPPPSVGAQPNPDRLPTGKVVARVILALVLSAIGFVLFVPTMLALALSSDSCYSGDTDLICSSAVQTTVVFMGVSALILLWGGGLVMALLSGIRRRWGASMGLLVCVYLLLEVAAFALAGS</sequence>
<evidence type="ECO:0000313" key="4">
    <source>
        <dbReference type="Proteomes" id="UP000318331"/>
    </source>
</evidence>
<keyword evidence="2" id="KW-0472">Membrane</keyword>
<protein>
    <submittedName>
        <fullName evidence="3">Uncharacterized protein</fullName>
    </submittedName>
</protein>
<feature type="transmembrane region" description="Helical" evidence="2">
    <location>
        <begin position="63"/>
        <end position="87"/>
    </location>
</feature>
<gene>
    <name evidence="3" type="ORF">FB466_0743</name>
</gene>
<evidence type="ECO:0000313" key="3">
    <source>
        <dbReference type="EMBL" id="TQM65923.1"/>
    </source>
</evidence>
<dbReference type="EMBL" id="VFPN01000001">
    <property type="protein sequence ID" value="TQM65923.1"/>
    <property type="molecule type" value="Genomic_DNA"/>
</dbReference>
<dbReference type="Proteomes" id="UP000318331">
    <property type="component" value="Unassembled WGS sequence"/>
</dbReference>